<protein>
    <submittedName>
        <fullName evidence="4">Arylesterase</fullName>
    </submittedName>
</protein>
<evidence type="ECO:0000313" key="4">
    <source>
        <dbReference type="EMBL" id="WEK46162.1"/>
    </source>
</evidence>
<dbReference type="CDD" id="cd01822">
    <property type="entry name" value="Lysophospholipase_L1_like"/>
    <property type="match status" value="1"/>
</dbReference>
<accession>A0AAJ6BMM2</accession>
<dbReference type="InterPro" id="IPR051532">
    <property type="entry name" value="Ester_Hydrolysis_Enzymes"/>
</dbReference>
<dbReference type="AlphaFoldDB" id="A0AAJ6BMM2"/>
<gene>
    <name evidence="4" type="ORF">P0Y56_14245</name>
</gene>
<feature type="compositionally biased region" description="Low complexity" evidence="1">
    <location>
        <begin position="27"/>
        <end position="41"/>
    </location>
</feature>
<dbReference type="PROSITE" id="PS51257">
    <property type="entry name" value="PROKAR_LIPOPROTEIN"/>
    <property type="match status" value="1"/>
</dbReference>
<evidence type="ECO:0000256" key="1">
    <source>
        <dbReference type="SAM" id="MobiDB-lite"/>
    </source>
</evidence>
<sequence>MKRRSSWVLSGALALAACNSDAPSTPAPSIENESAEPPAPEVPVMGAERPILAFGDSLFAGYGLNDGESYPAKLELALRAKGIDARIANAGVSGDTSAAALQRLKFTLDNQQPAPDLAIVELGGNDLLRGLSPKETKANIAAILTELKARKIPAMLMGMRAPPNAGAQFQGQFDALYPALAKEYGVPLVPFFLEAIYDKPDLLQQDHIHPTAHGVEELVSATVDQVDKALPKAEK</sequence>
<dbReference type="GO" id="GO:0004622">
    <property type="term" value="F:phosphatidylcholine lysophospholipase activity"/>
    <property type="evidence" value="ECO:0007669"/>
    <property type="project" value="TreeGrafter"/>
</dbReference>
<feature type="domain" description="SGNH hydrolase-type esterase" evidence="3">
    <location>
        <begin position="53"/>
        <end position="214"/>
    </location>
</feature>
<evidence type="ECO:0000259" key="3">
    <source>
        <dbReference type="Pfam" id="PF13472"/>
    </source>
</evidence>
<proteinExistence type="predicted"/>
<dbReference type="InterPro" id="IPR036514">
    <property type="entry name" value="SGNH_hydro_sf"/>
</dbReference>
<dbReference type="InterPro" id="IPR013830">
    <property type="entry name" value="SGNH_hydro"/>
</dbReference>
<feature type="chain" id="PRO_5042541124" evidence="2">
    <location>
        <begin position="23"/>
        <end position="235"/>
    </location>
</feature>
<dbReference type="EMBL" id="CP119316">
    <property type="protein sequence ID" value="WEK46162.1"/>
    <property type="molecule type" value="Genomic_DNA"/>
</dbReference>
<keyword evidence="2" id="KW-0732">Signal</keyword>
<name>A0AAJ6BMM2_9SPHN</name>
<organism evidence="4 5">
    <name type="scientific">Candidatus Andeanibacterium colombiense</name>
    <dbReference type="NCBI Taxonomy" id="3121345"/>
    <lineage>
        <taxon>Bacteria</taxon>
        <taxon>Pseudomonadati</taxon>
        <taxon>Pseudomonadota</taxon>
        <taxon>Alphaproteobacteria</taxon>
        <taxon>Sphingomonadales</taxon>
        <taxon>Sphingomonadaceae</taxon>
        <taxon>Candidatus Andeanibacterium</taxon>
    </lineage>
</organism>
<evidence type="ECO:0000256" key="2">
    <source>
        <dbReference type="SAM" id="SignalP"/>
    </source>
</evidence>
<dbReference type="PANTHER" id="PTHR30383:SF24">
    <property type="entry name" value="THIOESTERASE 1_PROTEASE 1_LYSOPHOSPHOLIPASE L1"/>
    <property type="match status" value="1"/>
</dbReference>
<reference evidence="4" key="1">
    <citation type="submission" date="2023-03" db="EMBL/GenBank/DDBJ databases">
        <title>Andean soil-derived lignocellulolytic bacterial consortium as a source of novel taxa and putative plastic-active enzymes.</title>
        <authorList>
            <person name="Diaz-Garcia L."/>
            <person name="Chuvochina M."/>
            <person name="Feuerriegel G."/>
            <person name="Bunk B."/>
            <person name="Sproer C."/>
            <person name="Streit W.R."/>
            <person name="Rodriguez L.M."/>
            <person name="Overmann J."/>
            <person name="Jimenez D.J."/>
        </authorList>
    </citation>
    <scope>NUCLEOTIDE SEQUENCE</scope>
    <source>
        <strain evidence="4">MAG 26</strain>
    </source>
</reference>
<dbReference type="SUPFAM" id="SSF52266">
    <property type="entry name" value="SGNH hydrolase"/>
    <property type="match status" value="1"/>
</dbReference>
<dbReference type="Proteomes" id="UP001218362">
    <property type="component" value="Chromosome"/>
</dbReference>
<dbReference type="PANTHER" id="PTHR30383">
    <property type="entry name" value="THIOESTERASE 1/PROTEASE 1/LYSOPHOSPHOLIPASE L1"/>
    <property type="match status" value="1"/>
</dbReference>
<dbReference type="Pfam" id="PF13472">
    <property type="entry name" value="Lipase_GDSL_2"/>
    <property type="match status" value="1"/>
</dbReference>
<dbReference type="Gene3D" id="3.40.50.1110">
    <property type="entry name" value="SGNH hydrolase"/>
    <property type="match status" value="1"/>
</dbReference>
<dbReference type="KEGG" id="acob:P0Y56_14245"/>
<feature type="signal peptide" evidence="2">
    <location>
        <begin position="1"/>
        <end position="22"/>
    </location>
</feature>
<evidence type="ECO:0000313" key="5">
    <source>
        <dbReference type="Proteomes" id="UP001218362"/>
    </source>
</evidence>
<feature type="region of interest" description="Disordered" evidence="1">
    <location>
        <begin position="19"/>
        <end position="41"/>
    </location>
</feature>